<dbReference type="Gene3D" id="2.40.70.10">
    <property type="entry name" value="Acid Proteases"/>
    <property type="match status" value="2"/>
</dbReference>
<gene>
    <name evidence="6" type="ORF">JRO89_XS15G0153300</name>
</gene>
<dbReference type="PANTHER" id="PTHR47967">
    <property type="entry name" value="OS07G0603500 PROTEIN-RELATED"/>
    <property type="match status" value="1"/>
</dbReference>
<proteinExistence type="inferred from homology"/>
<feature type="signal peptide" evidence="4">
    <location>
        <begin position="1"/>
        <end position="24"/>
    </location>
</feature>
<dbReference type="Proteomes" id="UP000827721">
    <property type="component" value="Unassembled WGS sequence"/>
</dbReference>
<keyword evidence="7" id="KW-1185">Reference proteome</keyword>
<evidence type="ECO:0000256" key="4">
    <source>
        <dbReference type="SAM" id="SignalP"/>
    </source>
</evidence>
<sequence length="462" mass="52199">MQNFPTTILFLWLVLFSKFHFSASKPSGFRFQLIPRDSPQSPLYLGNLTQAERIERMIKFTHAKATSYVNFLSTNQNATLHPDNIYVPIIRDDVLYYAGQVGIGTPPRMVWLMIDTGGGLIWTQCEPCINCFHQNYALFNSQASSTYEKLPCNHYLCSGPNSRFKCVNGECVYDFKYGGGNTKGVASLDSFVFKDMNAPPSIMTKIIFGCSNDNRNFLFAERGLISGILGLSFSPDSLLNQIFGQVNRRFSYCMAPLTEGLARPLYLRFAEDIPQPTGVINRTPFARGPAIKYYMLNLLDISINSNRLNFPPGTFRKIRGGTTNGFVIDSGAPNSMIDQRTNGVNAYQVVMNNIQQHYDSFGLQRRDPPSTGPSYKLCYNDKQGFNQHPTMTFNFQDADYVVEGRFMNIHFDEGGFFCVTILPGNGVSILGAHHQQNMRIIYDCNLYQLQFYPENCVNDQIP</sequence>
<accession>A0ABQ8H2F1</accession>
<evidence type="ECO:0000256" key="2">
    <source>
        <dbReference type="ARBA" id="ARBA00022670"/>
    </source>
</evidence>
<feature type="domain" description="Peptidase A1" evidence="5">
    <location>
        <begin position="97"/>
        <end position="452"/>
    </location>
</feature>
<evidence type="ECO:0000313" key="7">
    <source>
        <dbReference type="Proteomes" id="UP000827721"/>
    </source>
</evidence>
<keyword evidence="3" id="KW-0378">Hydrolase</keyword>
<dbReference type="InterPro" id="IPR032799">
    <property type="entry name" value="TAXi_C"/>
</dbReference>
<dbReference type="PANTHER" id="PTHR47967:SF123">
    <property type="entry name" value="ASPARTIC PROTEINASE NEPENTHESIN-1-LIKE"/>
    <property type="match status" value="1"/>
</dbReference>
<organism evidence="6 7">
    <name type="scientific">Xanthoceras sorbifolium</name>
    <dbReference type="NCBI Taxonomy" id="99658"/>
    <lineage>
        <taxon>Eukaryota</taxon>
        <taxon>Viridiplantae</taxon>
        <taxon>Streptophyta</taxon>
        <taxon>Embryophyta</taxon>
        <taxon>Tracheophyta</taxon>
        <taxon>Spermatophyta</taxon>
        <taxon>Magnoliopsida</taxon>
        <taxon>eudicotyledons</taxon>
        <taxon>Gunneridae</taxon>
        <taxon>Pentapetalae</taxon>
        <taxon>rosids</taxon>
        <taxon>malvids</taxon>
        <taxon>Sapindales</taxon>
        <taxon>Sapindaceae</taxon>
        <taxon>Xanthoceroideae</taxon>
        <taxon>Xanthoceras</taxon>
    </lineage>
</organism>
<keyword evidence="4" id="KW-0732">Signal</keyword>
<dbReference type="Pfam" id="PF14543">
    <property type="entry name" value="TAXi_N"/>
    <property type="match status" value="1"/>
</dbReference>
<dbReference type="InterPro" id="IPR033121">
    <property type="entry name" value="PEPTIDASE_A1"/>
</dbReference>
<dbReference type="InterPro" id="IPR051708">
    <property type="entry name" value="Plant_Aspart_Prot_A1"/>
</dbReference>
<dbReference type="EMBL" id="JAFEMO010000015">
    <property type="protein sequence ID" value="KAH7544353.1"/>
    <property type="molecule type" value="Genomic_DNA"/>
</dbReference>
<evidence type="ECO:0000259" key="5">
    <source>
        <dbReference type="PROSITE" id="PS51767"/>
    </source>
</evidence>
<evidence type="ECO:0000256" key="1">
    <source>
        <dbReference type="ARBA" id="ARBA00007447"/>
    </source>
</evidence>
<protein>
    <recommendedName>
        <fullName evidence="5">Peptidase A1 domain-containing protein</fullName>
    </recommendedName>
</protein>
<name>A0ABQ8H2F1_9ROSI</name>
<dbReference type="InterPro" id="IPR021109">
    <property type="entry name" value="Peptidase_aspartic_dom_sf"/>
</dbReference>
<evidence type="ECO:0000313" key="6">
    <source>
        <dbReference type="EMBL" id="KAH7544353.1"/>
    </source>
</evidence>
<reference evidence="6 7" key="1">
    <citation type="submission" date="2021-02" db="EMBL/GenBank/DDBJ databases">
        <title>Plant Genome Project.</title>
        <authorList>
            <person name="Zhang R.-G."/>
        </authorList>
    </citation>
    <scope>NUCLEOTIDE SEQUENCE [LARGE SCALE GENOMIC DNA]</scope>
    <source>
        <tissue evidence="6">Leaves</tissue>
    </source>
</reference>
<comment type="caution">
    <text evidence="6">The sequence shown here is derived from an EMBL/GenBank/DDBJ whole genome shotgun (WGS) entry which is preliminary data.</text>
</comment>
<keyword evidence="2" id="KW-0645">Protease</keyword>
<dbReference type="SUPFAM" id="SSF50630">
    <property type="entry name" value="Acid proteases"/>
    <property type="match status" value="1"/>
</dbReference>
<evidence type="ECO:0000256" key="3">
    <source>
        <dbReference type="ARBA" id="ARBA00022801"/>
    </source>
</evidence>
<feature type="chain" id="PRO_5045592687" description="Peptidase A1 domain-containing protein" evidence="4">
    <location>
        <begin position="25"/>
        <end position="462"/>
    </location>
</feature>
<dbReference type="Pfam" id="PF14541">
    <property type="entry name" value="TAXi_C"/>
    <property type="match status" value="1"/>
</dbReference>
<dbReference type="InterPro" id="IPR032861">
    <property type="entry name" value="TAXi_N"/>
</dbReference>
<dbReference type="PROSITE" id="PS51767">
    <property type="entry name" value="PEPTIDASE_A1"/>
    <property type="match status" value="1"/>
</dbReference>
<comment type="similarity">
    <text evidence="1">Belongs to the peptidase A1 family.</text>
</comment>